<feature type="non-terminal residue" evidence="1">
    <location>
        <position position="98"/>
    </location>
</feature>
<accession>X1GV34</accession>
<evidence type="ECO:0000313" key="1">
    <source>
        <dbReference type="EMBL" id="GAH60997.1"/>
    </source>
</evidence>
<dbReference type="EMBL" id="BARU01020204">
    <property type="protein sequence ID" value="GAH60997.1"/>
    <property type="molecule type" value="Genomic_DNA"/>
</dbReference>
<comment type="caution">
    <text evidence="1">The sequence shown here is derived from an EMBL/GenBank/DDBJ whole genome shotgun (WGS) entry which is preliminary data.</text>
</comment>
<reference evidence="1" key="1">
    <citation type="journal article" date="2014" name="Front. Microbiol.">
        <title>High frequency of phylogenetically diverse reductive dehalogenase-homologous genes in deep subseafloor sedimentary metagenomes.</title>
        <authorList>
            <person name="Kawai M."/>
            <person name="Futagami T."/>
            <person name="Toyoda A."/>
            <person name="Takaki Y."/>
            <person name="Nishi S."/>
            <person name="Hori S."/>
            <person name="Arai W."/>
            <person name="Tsubouchi T."/>
            <person name="Morono Y."/>
            <person name="Uchiyama I."/>
            <person name="Ito T."/>
            <person name="Fujiyama A."/>
            <person name="Inagaki F."/>
            <person name="Takami H."/>
        </authorList>
    </citation>
    <scope>NUCLEOTIDE SEQUENCE</scope>
    <source>
        <strain evidence="1">Expedition CK06-06</strain>
    </source>
</reference>
<proteinExistence type="predicted"/>
<gene>
    <name evidence="1" type="ORF">S03H2_33211</name>
</gene>
<sequence>MKNLDENIVEHLEKTDVAKLLDFFEILLSTKYSSAIHKRRLFKSAKIKVDDVALTEIILKFEEMLSDDPPENNWGEFLRKNLFLIDAKYVDALPQLNV</sequence>
<name>X1GV34_9ZZZZ</name>
<dbReference type="AlphaFoldDB" id="X1GV34"/>
<protein>
    <submittedName>
        <fullName evidence="1">Uncharacterized protein</fullName>
    </submittedName>
</protein>
<organism evidence="1">
    <name type="scientific">marine sediment metagenome</name>
    <dbReference type="NCBI Taxonomy" id="412755"/>
    <lineage>
        <taxon>unclassified sequences</taxon>
        <taxon>metagenomes</taxon>
        <taxon>ecological metagenomes</taxon>
    </lineage>
</organism>